<dbReference type="SUPFAM" id="SSF56436">
    <property type="entry name" value="C-type lectin-like"/>
    <property type="match status" value="1"/>
</dbReference>
<evidence type="ECO:0000313" key="6">
    <source>
        <dbReference type="Proteomes" id="UP001634394"/>
    </source>
</evidence>
<dbReference type="PROSITE" id="PS50923">
    <property type="entry name" value="SUSHI"/>
    <property type="match status" value="1"/>
</dbReference>
<proteinExistence type="predicted"/>
<dbReference type="SMART" id="SM00032">
    <property type="entry name" value="CCP"/>
    <property type="match status" value="4"/>
</dbReference>
<dbReference type="Gene3D" id="3.50.4.10">
    <property type="entry name" value="Hepatocyte Growth Factor"/>
    <property type="match status" value="2"/>
</dbReference>
<reference evidence="5 6" key="1">
    <citation type="submission" date="2024-11" db="EMBL/GenBank/DDBJ databases">
        <title>Chromosome-level genome assembly of the freshwater bivalve Anodonta woodiana.</title>
        <authorList>
            <person name="Chen X."/>
        </authorList>
    </citation>
    <scope>NUCLEOTIDE SEQUENCE [LARGE SCALE GENOMIC DNA]</scope>
    <source>
        <strain evidence="5">MN2024</strain>
        <tissue evidence="5">Gills</tissue>
    </source>
</reference>
<evidence type="ECO:0000256" key="2">
    <source>
        <dbReference type="PROSITE-ProRule" id="PRU00302"/>
    </source>
</evidence>
<dbReference type="Pfam" id="PF00084">
    <property type="entry name" value="Sushi"/>
    <property type="match status" value="2"/>
</dbReference>
<accession>A0ABD3XUW5</accession>
<keyword evidence="2" id="KW-0768">Sushi</keyword>
<comment type="caution">
    <text evidence="2">Lacks conserved residue(s) required for the propagation of feature annotation.</text>
</comment>
<dbReference type="EMBL" id="JBJQND010000001">
    <property type="protein sequence ID" value="KAL3889797.1"/>
    <property type="molecule type" value="Genomic_DNA"/>
</dbReference>
<name>A0ABD3XUW5_SINWO</name>
<dbReference type="SUPFAM" id="SSF57414">
    <property type="entry name" value="Hairpin loop containing domain-like"/>
    <property type="match status" value="2"/>
</dbReference>
<evidence type="ECO:0000256" key="1">
    <source>
        <dbReference type="ARBA" id="ARBA00023157"/>
    </source>
</evidence>
<keyword evidence="1" id="KW-1015">Disulfide bond</keyword>
<keyword evidence="6" id="KW-1185">Reference proteome</keyword>
<evidence type="ECO:0000256" key="3">
    <source>
        <dbReference type="SAM" id="SignalP"/>
    </source>
</evidence>
<dbReference type="InterPro" id="IPR000436">
    <property type="entry name" value="Sushi_SCR_CCP_dom"/>
</dbReference>
<dbReference type="Proteomes" id="UP001634394">
    <property type="component" value="Unassembled WGS sequence"/>
</dbReference>
<keyword evidence="3" id="KW-0732">Signal</keyword>
<feature type="domain" description="Sushi" evidence="4">
    <location>
        <begin position="315"/>
        <end position="373"/>
    </location>
</feature>
<sequence>MCRNMRNKRVFSWMILLVLMEYTLSEDLCKISPLLGQLSFGSFHPRSVFTTKYQISIYQCATECQLRRQRCKSFNYRRSALSCQLCEEDSGPGGINLQAKAGTVHSNIDTWTNIYIKHCSERNCSWTERCNPSNFDPQSSCVKTECPFAVLKPGVTIHPSNETAVGTKARYRCVSEDMERGSYLTTCLASTAAWYPTDFKCVCKTPIAMSGTIAEPVEVEVGQNYTYRCQNGLIGRRDLNPTLTCLPDGDWTTTNFTCVCKTPIAMSGTIAEPVEVEVGQNYTYRCQNGLIGRRDLNPTLTSLPDGDWTTTNFTCVCKTPVKSGAINQTTEVEIGENYTYICQHSLFEKGNQTPTVKCLHDGNWTTTNFICVTQNWAQDTIYPKNIHRSDVISNVPGTDLWECMQQCDDKQTECLSFFYDNLNNHCVLSSSFKRGSPQGFQFPDELVYYTAPSTECDMGYMNILLGGSYLCIKYHQEKKVFDEAMKVCESEKAKLLVVTNEFPINELMNIIKSCKCYCIQLNNTAKTCLIY</sequence>
<organism evidence="5 6">
    <name type="scientific">Sinanodonta woodiana</name>
    <name type="common">Chinese pond mussel</name>
    <name type="synonym">Anodonta woodiana</name>
    <dbReference type="NCBI Taxonomy" id="1069815"/>
    <lineage>
        <taxon>Eukaryota</taxon>
        <taxon>Metazoa</taxon>
        <taxon>Spiralia</taxon>
        <taxon>Lophotrochozoa</taxon>
        <taxon>Mollusca</taxon>
        <taxon>Bivalvia</taxon>
        <taxon>Autobranchia</taxon>
        <taxon>Heteroconchia</taxon>
        <taxon>Palaeoheterodonta</taxon>
        <taxon>Unionida</taxon>
        <taxon>Unionoidea</taxon>
        <taxon>Unionidae</taxon>
        <taxon>Unioninae</taxon>
        <taxon>Sinanodonta</taxon>
    </lineage>
</organism>
<dbReference type="Gene3D" id="2.10.70.10">
    <property type="entry name" value="Complement Module, domain 1"/>
    <property type="match status" value="1"/>
</dbReference>
<comment type="caution">
    <text evidence="5">The sequence shown here is derived from an EMBL/GenBank/DDBJ whole genome shotgun (WGS) entry which is preliminary data.</text>
</comment>
<feature type="chain" id="PRO_5044881946" description="Sushi domain-containing protein" evidence="3">
    <location>
        <begin position="26"/>
        <end position="531"/>
    </location>
</feature>
<gene>
    <name evidence="5" type="ORF">ACJMK2_002125</name>
</gene>
<feature type="signal peptide" evidence="3">
    <location>
        <begin position="1"/>
        <end position="25"/>
    </location>
</feature>
<dbReference type="InterPro" id="IPR035976">
    <property type="entry name" value="Sushi/SCR/CCP_sf"/>
</dbReference>
<dbReference type="InterPro" id="IPR016187">
    <property type="entry name" value="CTDL_fold"/>
</dbReference>
<dbReference type="InterPro" id="IPR003609">
    <property type="entry name" value="Pan_app"/>
</dbReference>
<dbReference type="AlphaFoldDB" id="A0ABD3XUW5"/>
<evidence type="ECO:0000313" key="5">
    <source>
        <dbReference type="EMBL" id="KAL3889797.1"/>
    </source>
</evidence>
<dbReference type="Pfam" id="PF00024">
    <property type="entry name" value="PAN_1"/>
    <property type="match status" value="2"/>
</dbReference>
<protein>
    <recommendedName>
        <fullName evidence="4">Sushi domain-containing protein</fullName>
    </recommendedName>
</protein>
<evidence type="ECO:0000259" key="4">
    <source>
        <dbReference type="PROSITE" id="PS50923"/>
    </source>
</evidence>
<dbReference type="SUPFAM" id="SSF57535">
    <property type="entry name" value="Complement control module/SCR domain"/>
    <property type="match status" value="3"/>
</dbReference>